<keyword evidence="7" id="KW-1185">Reference proteome</keyword>
<proteinExistence type="predicted"/>
<dbReference type="SUPFAM" id="SSF55781">
    <property type="entry name" value="GAF domain-like"/>
    <property type="match status" value="1"/>
</dbReference>
<dbReference type="PANTHER" id="PTHR30136">
    <property type="entry name" value="HELIX-TURN-HELIX TRANSCRIPTIONAL REGULATOR, ICLR FAMILY"/>
    <property type="match status" value="1"/>
</dbReference>
<dbReference type="InterPro" id="IPR036388">
    <property type="entry name" value="WH-like_DNA-bd_sf"/>
</dbReference>
<reference evidence="6 7" key="2">
    <citation type="submission" date="2024-08" db="EMBL/GenBank/DDBJ databases">
        <title>Phylogenomic analyses of a clade within the roseobacter group suggest taxonomic reassignments of species of the genera Aestuariivita, Citreicella, Loktanella, Nautella, Pelagibaca, Ruegeria, Thalassobius, Thiobacimonas and Tropicibacter, and the proposal o.</title>
        <authorList>
            <person name="Jeon C.O."/>
        </authorList>
    </citation>
    <scope>NUCLEOTIDE SEQUENCE [LARGE SCALE GENOMIC DNA]</scope>
    <source>
        <strain evidence="6 7">SS1-5</strain>
        <plasmid evidence="6 7">pSS1-5</plasmid>
    </source>
</reference>
<keyword evidence="2" id="KW-0238">DNA-binding</keyword>
<dbReference type="EMBL" id="CP151764">
    <property type="protein sequence ID" value="WZU65770.1"/>
    <property type="molecule type" value="Genomic_DNA"/>
</dbReference>
<dbReference type="GO" id="GO:0003677">
    <property type="term" value="F:DNA binding"/>
    <property type="evidence" value="ECO:0007669"/>
    <property type="project" value="UniProtKB-KW"/>
</dbReference>
<feature type="domain" description="IclR-ED" evidence="5">
    <location>
        <begin position="64"/>
        <end position="246"/>
    </location>
</feature>
<keyword evidence="3" id="KW-0804">Transcription</keyword>
<dbReference type="PANTHER" id="PTHR30136:SF24">
    <property type="entry name" value="HTH-TYPE TRANSCRIPTIONAL REPRESSOR ALLR"/>
    <property type="match status" value="1"/>
</dbReference>
<dbReference type="PROSITE" id="PS51077">
    <property type="entry name" value="HTH_ICLR"/>
    <property type="match status" value="1"/>
</dbReference>
<dbReference type="InterPro" id="IPR005471">
    <property type="entry name" value="Tscrpt_reg_IclR_N"/>
</dbReference>
<dbReference type="SMART" id="SM00346">
    <property type="entry name" value="HTH_ICLR"/>
    <property type="match status" value="1"/>
</dbReference>
<keyword evidence="6" id="KW-0614">Plasmid</keyword>
<evidence type="ECO:0000256" key="2">
    <source>
        <dbReference type="ARBA" id="ARBA00023125"/>
    </source>
</evidence>
<dbReference type="PROSITE" id="PS51078">
    <property type="entry name" value="ICLR_ED"/>
    <property type="match status" value="1"/>
</dbReference>
<dbReference type="InterPro" id="IPR029016">
    <property type="entry name" value="GAF-like_dom_sf"/>
</dbReference>
<evidence type="ECO:0000256" key="1">
    <source>
        <dbReference type="ARBA" id="ARBA00023015"/>
    </source>
</evidence>
<dbReference type="AlphaFoldDB" id="A0AAN0M6W0"/>
<feature type="domain" description="HTH iclR-type" evidence="4">
    <location>
        <begin position="1"/>
        <end position="63"/>
    </location>
</feature>
<gene>
    <name evidence="6" type="ORF">AABB31_01300</name>
</gene>
<evidence type="ECO:0000313" key="6">
    <source>
        <dbReference type="EMBL" id="WZU65770.1"/>
    </source>
</evidence>
<dbReference type="Proteomes" id="UP001470809">
    <property type="component" value="Plasmid pSS1-5"/>
</dbReference>
<organism evidence="6 7">
    <name type="scientific">Yoonia rhodophyticola</name>
    <dbReference type="NCBI Taxonomy" id="3137370"/>
    <lineage>
        <taxon>Bacteria</taxon>
        <taxon>Pseudomonadati</taxon>
        <taxon>Pseudomonadota</taxon>
        <taxon>Alphaproteobacteria</taxon>
        <taxon>Rhodobacterales</taxon>
        <taxon>Paracoccaceae</taxon>
        <taxon>Yoonia</taxon>
    </lineage>
</organism>
<name>A0AAN0M6W0_9RHOB</name>
<geneLocation type="plasmid" evidence="6 7">
    <name>pSS1-5</name>
</geneLocation>
<dbReference type="GO" id="GO:0045892">
    <property type="term" value="P:negative regulation of DNA-templated transcription"/>
    <property type="evidence" value="ECO:0007669"/>
    <property type="project" value="TreeGrafter"/>
</dbReference>
<dbReference type="Pfam" id="PF09339">
    <property type="entry name" value="HTH_IclR"/>
    <property type="match status" value="1"/>
</dbReference>
<sequence length="247" mass="27278">MRTVDKAFTVLNQFSLSNKEIGLSEMARMTGLDKAATRRIFVALMKHGFIEQAPETKRYMLGHGFLRLARIREATVPVSQIAKNVVTWLVGQTNETVHVSVPGPQGMTTIAHELPNRGRVVNIIPAQILNYHATASGLVFLAFATEETAERILSLKREKITPETITSKTDLKRQAEQFRSQGYSQTRNTFEGDVASIAMPFFSEPGDPTGSIAIALPTSEMTPARCEILIPQLKEAVRQIELALTGL</sequence>
<keyword evidence="1" id="KW-0805">Transcription regulation</keyword>
<dbReference type="GO" id="GO:0003700">
    <property type="term" value="F:DNA-binding transcription factor activity"/>
    <property type="evidence" value="ECO:0007669"/>
    <property type="project" value="TreeGrafter"/>
</dbReference>
<dbReference type="InterPro" id="IPR036390">
    <property type="entry name" value="WH_DNA-bd_sf"/>
</dbReference>
<reference evidence="7" key="1">
    <citation type="submission" date="2024-04" db="EMBL/GenBank/DDBJ databases">
        <title>Phylogenomic analyses of a clade within the roseobacter group suggest taxonomic reassignments of species of the genera Aestuariivita, Citreicella, Loktanella, Nautella, Pelagibaca, Ruegeria, Thalassobius, Thiobacimonas and Tropicibacter, and the proposal o.</title>
        <authorList>
            <person name="Jeon C.O."/>
        </authorList>
    </citation>
    <scope>NUCLEOTIDE SEQUENCE [LARGE SCALE GENOMIC DNA]</scope>
    <source>
        <strain evidence="7">SS1-5</strain>
        <plasmid evidence="7">pSS1-5</plasmid>
    </source>
</reference>
<evidence type="ECO:0000259" key="4">
    <source>
        <dbReference type="PROSITE" id="PS51077"/>
    </source>
</evidence>
<dbReference type="RefSeq" id="WP_342075104.1">
    <property type="nucleotide sequence ID" value="NZ_CP151764.2"/>
</dbReference>
<dbReference type="KEGG" id="yrh:AABB31_01300"/>
<dbReference type="InterPro" id="IPR014757">
    <property type="entry name" value="Tscrpt_reg_IclR_C"/>
</dbReference>
<dbReference type="InterPro" id="IPR050707">
    <property type="entry name" value="HTH_MetabolicPath_Reg"/>
</dbReference>
<dbReference type="Gene3D" id="1.10.10.10">
    <property type="entry name" value="Winged helix-like DNA-binding domain superfamily/Winged helix DNA-binding domain"/>
    <property type="match status" value="1"/>
</dbReference>
<evidence type="ECO:0000259" key="5">
    <source>
        <dbReference type="PROSITE" id="PS51078"/>
    </source>
</evidence>
<evidence type="ECO:0000313" key="7">
    <source>
        <dbReference type="Proteomes" id="UP001470809"/>
    </source>
</evidence>
<dbReference type="Gene3D" id="3.30.450.40">
    <property type="match status" value="1"/>
</dbReference>
<dbReference type="Pfam" id="PF01614">
    <property type="entry name" value="IclR_C"/>
    <property type="match status" value="1"/>
</dbReference>
<protein>
    <submittedName>
        <fullName evidence="6">IclR family transcriptional regulator</fullName>
    </submittedName>
</protein>
<accession>A0AAN0M6W0</accession>
<evidence type="ECO:0000256" key="3">
    <source>
        <dbReference type="ARBA" id="ARBA00023163"/>
    </source>
</evidence>
<dbReference type="SUPFAM" id="SSF46785">
    <property type="entry name" value="Winged helix' DNA-binding domain"/>
    <property type="match status" value="1"/>
</dbReference>